<dbReference type="InterPro" id="IPR029069">
    <property type="entry name" value="HotDog_dom_sf"/>
</dbReference>
<dbReference type="PANTHER" id="PTHR31793:SF24">
    <property type="entry name" value="LONG-CHAIN ACYL-COA THIOESTERASE FADM"/>
    <property type="match status" value="1"/>
</dbReference>
<dbReference type="KEGG" id="pseg:D3H65_15075"/>
<dbReference type="GO" id="GO:0047617">
    <property type="term" value="F:fatty acyl-CoA hydrolase activity"/>
    <property type="evidence" value="ECO:0007669"/>
    <property type="project" value="TreeGrafter"/>
</dbReference>
<reference evidence="1 2" key="1">
    <citation type="submission" date="2018-09" db="EMBL/GenBank/DDBJ databases">
        <title>Genome sequencing of strain 6GH32-13.</title>
        <authorList>
            <person name="Weon H.-Y."/>
            <person name="Heo J."/>
            <person name="Kwon S.-W."/>
        </authorList>
    </citation>
    <scope>NUCLEOTIDE SEQUENCE [LARGE SCALE GENOMIC DNA]</scope>
    <source>
        <strain evidence="1 2">5GH32-13</strain>
    </source>
</reference>
<dbReference type="OrthoDB" id="760345at2"/>
<sequence>MSNYVKTVEVRWSDLDPNFHLRHSVYYDYGAYCRIAFLEAHGLSAAFMAQNHLGPILFREECVFRKEIRLGDVVTIDLHLLKAKEDQSRWSIQHHIYKNADVLAAVITVEGAWINTQLRKLSAPPEQVLHVFNNMPRAEQFDWIK</sequence>
<dbReference type="InterPro" id="IPR050563">
    <property type="entry name" value="4-hydroxybenzoyl-CoA_TE"/>
</dbReference>
<dbReference type="Proteomes" id="UP000263900">
    <property type="component" value="Chromosome"/>
</dbReference>
<name>A0A3B7ML74_9BACT</name>
<dbReference type="SUPFAM" id="SSF54637">
    <property type="entry name" value="Thioesterase/thiol ester dehydrase-isomerase"/>
    <property type="match status" value="1"/>
</dbReference>
<dbReference type="Pfam" id="PF13279">
    <property type="entry name" value="4HBT_2"/>
    <property type="match status" value="1"/>
</dbReference>
<dbReference type="RefSeq" id="WP_119051105.1">
    <property type="nucleotide sequence ID" value="NZ_CP032157.1"/>
</dbReference>
<evidence type="ECO:0000313" key="1">
    <source>
        <dbReference type="EMBL" id="AXY75224.1"/>
    </source>
</evidence>
<accession>A0A3B7ML74</accession>
<gene>
    <name evidence="1" type="ORF">D3H65_15075</name>
</gene>
<dbReference type="AlphaFoldDB" id="A0A3B7ML74"/>
<evidence type="ECO:0000313" key="2">
    <source>
        <dbReference type="Proteomes" id="UP000263900"/>
    </source>
</evidence>
<dbReference type="Gene3D" id="3.10.129.10">
    <property type="entry name" value="Hotdog Thioesterase"/>
    <property type="match status" value="1"/>
</dbReference>
<protein>
    <submittedName>
        <fullName evidence="1">Thioesterase</fullName>
    </submittedName>
</protein>
<organism evidence="1 2">
    <name type="scientific">Paraflavitalea soli</name>
    <dbReference type="NCBI Taxonomy" id="2315862"/>
    <lineage>
        <taxon>Bacteria</taxon>
        <taxon>Pseudomonadati</taxon>
        <taxon>Bacteroidota</taxon>
        <taxon>Chitinophagia</taxon>
        <taxon>Chitinophagales</taxon>
        <taxon>Chitinophagaceae</taxon>
        <taxon>Paraflavitalea</taxon>
    </lineage>
</organism>
<keyword evidence="2" id="KW-1185">Reference proteome</keyword>
<dbReference type="PANTHER" id="PTHR31793">
    <property type="entry name" value="4-HYDROXYBENZOYL-COA THIOESTERASE FAMILY MEMBER"/>
    <property type="match status" value="1"/>
</dbReference>
<proteinExistence type="predicted"/>
<dbReference type="EMBL" id="CP032157">
    <property type="protein sequence ID" value="AXY75224.1"/>
    <property type="molecule type" value="Genomic_DNA"/>
</dbReference>
<dbReference type="CDD" id="cd00586">
    <property type="entry name" value="4HBT"/>
    <property type="match status" value="1"/>
</dbReference>